<proteinExistence type="predicted"/>
<organism evidence="1 3">
    <name type="scientific">Bradyrhizobium canariense</name>
    <dbReference type="NCBI Taxonomy" id="255045"/>
    <lineage>
        <taxon>Bacteria</taxon>
        <taxon>Pseudomonadati</taxon>
        <taxon>Pseudomonadota</taxon>
        <taxon>Alphaproteobacteria</taxon>
        <taxon>Hyphomicrobiales</taxon>
        <taxon>Nitrobacteraceae</taxon>
        <taxon>Bradyrhizobium</taxon>
    </lineage>
</organism>
<protein>
    <submittedName>
        <fullName evidence="1">Uncharacterized protein</fullName>
    </submittedName>
</protein>
<dbReference type="Proteomes" id="UP000193553">
    <property type="component" value="Unassembled WGS sequence"/>
</dbReference>
<keyword evidence="4" id="KW-1185">Reference proteome</keyword>
<dbReference type="EMBL" id="NAFK01000128">
    <property type="protein sequence ID" value="OSJ34077.1"/>
    <property type="molecule type" value="Genomic_DNA"/>
</dbReference>
<gene>
    <name evidence="2" type="ORF">BST63_04270</name>
    <name evidence="1" type="ORF">BSZ18_03480</name>
</gene>
<comment type="caution">
    <text evidence="1">The sequence shown here is derived from an EMBL/GenBank/DDBJ whole genome shotgun (WGS) entry which is preliminary data.</text>
</comment>
<evidence type="ECO:0000313" key="1">
    <source>
        <dbReference type="EMBL" id="OSJ17823.1"/>
    </source>
</evidence>
<evidence type="ECO:0000313" key="3">
    <source>
        <dbReference type="Proteomes" id="UP000193553"/>
    </source>
</evidence>
<sequence length="86" mass="9457">MRKLSLVEDQAIQARIAYIAGAEIFDRLFAGIRFDEIDGNLLFAIASDEDCAAEIEDEFSHQLAVVATHILAQSVDVVVVLPKVLQ</sequence>
<dbReference type="EMBL" id="NAFI01000138">
    <property type="protein sequence ID" value="OSJ17823.1"/>
    <property type="molecule type" value="Genomic_DNA"/>
</dbReference>
<accession>A0A1X3G4Y6</accession>
<name>A0A1X3G4Y6_9BRAD</name>
<dbReference type="OrthoDB" id="8252937at2"/>
<dbReference type="RefSeq" id="WP_007595982.1">
    <property type="nucleotide sequence ID" value="NZ_JAFBBN010000001.1"/>
</dbReference>
<evidence type="ECO:0000313" key="2">
    <source>
        <dbReference type="EMBL" id="OSJ34077.1"/>
    </source>
</evidence>
<dbReference type="GeneID" id="66477529"/>
<dbReference type="Proteomes" id="UP000193884">
    <property type="component" value="Unassembled WGS sequence"/>
</dbReference>
<dbReference type="AlphaFoldDB" id="A0A1X3G4Y6"/>
<reference evidence="3 4" key="1">
    <citation type="submission" date="2017-03" db="EMBL/GenBank/DDBJ databases">
        <title>Whole genome sequences of fourteen strains of Bradyrhizobium canariense and one strain of Bradyrhizobium japonicum isolated from Lupinus (Papilionoideae: Genisteae) species in Algeria.</title>
        <authorList>
            <person name="Crovadore J."/>
            <person name="Chekireb D."/>
            <person name="Brachmann A."/>
            <person name="Chablais R."/>
            <person name="Cochard B."/>
            <person name="Lefort F."/>
        </authorList>
    </citation>
    <scope>NUCLEOTIDE SEQUENCE [LARGE SCALE GENOMIC DNA]</scope>
    <source>
        <strain evidence="1 3">UBMA195</strain>
        <strain evidence="2 4">UBMAN05</strain>
    </source>
</reference>
<evidence type="ECO:0000313" key="4">
    <source>
        <dbReference type="Proteomes" id="UP000193884"/>
    </source>
</evidence>